<dbReference type="PANTHER" id="PTHR10000">
    <property type="entry name" value="PHOSPHOSERINE PHOSPHATASE"/>
    <property type="match status" value="1"/>
</dbReference>
<gene>
    <name evidence="1" type="ORF">CIL03_04775</name>
</gene>
<dbReference type="SFLD" id="SFLDG01144">
    <property type="entry name" value="C2.B.4:_PGP_Like"/>
    <property type="match status" value="1"/>
</dbReference>
<dbReference type="CDD" id="cd07517">
    <property type="entry name" value="HAD_HPP"/>
    <property type="match status" value="1"/>
</dbReference>
<dbReference type="AlphaFoldDB" id="A0A265NFB1"/>
<dbReference type="OrthoDB" id="9810101at2"/>
<protein>
    <submittedName>
        <fullName evidence="1">Hydrolase Cof</fullName>
    </submittedName>
</protein>
<dbReference type="PROSITE" id="PS01228">
    <property type="entry name" value="COF_1"/>
    <property type="match status" value="1"/>
</dbReference>
<dbReference type="InterPro" id="IPR036412">
    <property type="entry name" value="HAD-like_sf"/>
</dbReference>
<name>A0A265NFB1_9BACI</name>
<dbReference type="EMBL" id="NPMS01000001">
    <property type="protein sequence ID" value="OZU90465.1"/>
    <property type="molecule type" value="Genomic_DNA"/>
</dbReference>
<reference evidence="1 2" key="1">
    <citation type="submission" date="2017-08" db="EMBL/GenBank/DDBJ databases">
        <title>Virgibacillus indicus sp. nov. and Virgibacillus profoundi sp. nov, two moderately halophilic bacteria isolated from marine sediment by using the Microfluidic Streak Plate.</title>
        <authorList>
            <person name="Xu B."/>
            <person name="Hu B."/>
            <person name="Wang J."/>
            <person name="Zhu Y."/>
            <person name="Huang L."/>
            <person name="Du W."/>
            <person name="Huang Y."/>
        </authorList>
    </citation>
    <scope>NUCLEOTIDE SEQUENCE [LARGE SCALE GENOMIC DNA]</scope>
    <source>
        <strain evidence="1 2">IO3-P2-C2</strain>
    </source>
</reference>
<dbReference type="RefSeq" id="WP_094884058.1">
    <property type="nucleotide sequence ID" value="NZ_NPMS01000001.1"/>
</dbReference>
<dbReference type="GO" id="GO:0016791">
    <property type="term" value="F:phosphatase activity"/>
    <property type="evidence" value="ECO:0007669"/>
    <property type="project" value="TreeGrafter"/>
</dbReference>
<dbReference type="PANTHER" id="PTHR10000:SF25">
    <property type="entry name" value="PHOSPHATASE YKRA-RELATED"/>
    <property type="match status" value="1"/>
</dbReference>
<dbReference type="SFLD" id="SFLDS00003">
    <property type="entry name" value="Haloacid_Dehalogenase"/>
    <property type="match status" value="1"/>
</dbReference>
<dbReference type="Pfam" id="PF08282">
    <property type="entry name" value="Hydrolase_3"/>
    <property type="match status" value="1"/>
</dbReference>
<dbReference type="NCBIfam" id="TIGR00099">
    <property type="entry name" value="Cof-subfamily"/>
    <property type="match status" value="1"/>
</dbReference>
<evidence type="ECO:0000313" key="2">
    <source>
        <dbReference type="Proteomes" id="UP000216498"/>
    </source>
</evidence>
<keyword evidence="2" id="KW-1185">Reference proteome</keyword>
<dbReference type="Gene3D" id="3.30.1240.10">
    <property type="match status" value="1"/>
</dbReference>
<proteinExistence type="predicted"/>
<sequence>MNRKIVFFDIDGTILNEKKQIPASAKQAITKLQENGAYVAIATGRAPFMFETIRKELGIESYVSYNGQYVVFEGEVVYNNPLGQEELTKLYQQSSENNFPMVFMTEDHMWASVADHPYITESFGSLKFNYPKVNPNLKNDNKIYQALLFCEKESEEKIAAQHNSFRFVRWHDLSCDVLPGGGSKAVGVEKLIEASGLNITDSFAFGDGLNDMEMIEEVGTGIAMGNAVSELKSIADYVTDDVGNDGILKGLKHLKLI</sequence>
<dbReference type="NCBIfam" id="TIGR01484">
    <property type="entry name" value="HAD-SF-IIB"/>
    <property type="match status" value="1"/>
</dbReference>
<dbReference type="SUPFAM" id="SSF56784">
    <property type="entry name" value="HAD-like"/>
    <property type="match status" value="1"/>
</dbReference>
<evidence type="ECO:0000313" key="1">
    <source>
        <dbReference type="EMBL" id="OZU90465.1"/>
    </source>
</evidence>
<dbReference type="InterPro" id="IPR000150">
    <property type="entry name" value="Cof"/>
</dbReference>
<dbReference type="GO" id="GO:0005829">
    <property type="term" value="C:cytosol"/>
    <property type="evidence" value="ECO:0007669"/>
    <property type="project" value="TreeGrafter"/>
</dbReference>
<dbReference type="InterPro" id="IPR023214">
    <property type="entry name" value="HAD_sf"/>
</dbReference>
<dbReference type="InterPro" id="IPR006379">
    <property type="entry name" value="HAD-SF_hydro_IIB"/>
</dbReference>
<dbReference type="Gene3D" id="3.40.50.1000">
    <property type="entry name" value="HAD superfamily/HAD-like"/>
    <property type="match status" value="1"/>
</dbReference>
<accession>A0A265NFB1</accession>
<dbReference type="GO" id="GO:0000287">
    <property type="term" value="F:magnesium ion binding"/>
    <property type="evidence" value="ECO:0007669"/>
    <property type="project" value="TreeGrafter"/>
</dbReference>
<comment type="caution">
    <text evidence="1">The sequence shown here is derived from an EMBL/GenBank/DDBJ whole genome shotgun (WGS) entry which is preliminary data.</text>
</comment>
<organism evidence="1 2">
    <name type="scientific">Virgibacillus indicus</name>
    <dbReference type="NCBI Taxonomy" id="2024554"/>
    <lineage>
        <taxon>Bacteria</taxon>
        <taxon>Bacillati</taxon>
        <taxon>Bacillota</taxon>
        <taxon>Bacilli</taxon>
        <taxon>Bacillales</taxon>
        <taxon>Bacillaceae</taxon>
        <taxon>Virgibacillus</taxon>
    </lineage>
</organism>
<dbReference type="PROSITE" id="PS01229">
    <property type="entry name" value="COF_2"/>
    <property type="match status" value="1"/>
</dbReference>
<dbReference type="Proteomes" id="UP000216498">
    <property type="component" value="Unassembled WGS sequence"/>
</dbReference>
<keyword evidence="1" id="KW-0378">Hydrolase</keyword>
<dbReference type="SFLD" id="SFLDG01140">
    <property type="entry name" value="C2.B:_Phosphomannomutase_and_P"/>
    <property type="match status" value="1"/>
</dbReference>